<keyword evidence="3" id="KW-1185">Reference proteome</keyword>
<accession>A0A7I9XTH9</accession>
<evidence type="ECO:0000313" key="3">
    <source>
        <dbReference type="Proteomes" id="UP000465361"/>
    </source>
</evidence>
<proteinExistence type="predicted"/>
<sequence>MEGGNVAPSRITVNGPHSDGRWDGCETITVFGFTGEPPEDAVTRVTTNGFTSPRHAPRASRRTPGLGVQAAQRRAETGIGIRTGQRV</sequence>
<feature type="region of interest" description="Disordered" evidence="1">
    <location>
        <begin position="46"/>
        <end position="87"/>
    </location>
</feature>
<gene>
    <name evidence="2" type="ORF">MBOT_06000</name>
</gene>
<comment type="caution">
    <text evidence="2">The sequence shown here is derived from an EMBL/GenBank/DDBJ whole genome shotgun (WGS) entry which is preliminary data.</text>
</comment>
<reference evidence="2 3" key="1">
    <citation type="journal article" date="2019" name="Emerg. Microbes Infect.">
        <title>Comprehensive subspecies identification of 175 nontuberculous mycobacteria species based on 7547 genomic profiles.</title>
        <authorList>
            <person name="Matsumoto Y."/>
            <person name="Kinjo T."/>
            <person name="Motooka D."/>
            <person name="Nabeya D."/>
            <person name="Jung N."/>
            <person name="Uechi K."/>
            <person name="Horii T."/>
            <person name="Iida T."/>
            <person name="Fujita J."/>
            <person name="Nakamura S."/>
        </authorList>
    </citation>
    <scope>NUCLEOTIDE SEQUENCE [LARGE SCALE GENOMIC DNA]</scope>
    <source>
        <strain evidence="2 3">JCM 17322</strain>
    </source>
</reference>
<dbReference type="Proteomes" id="UP000465361">
    <property type="component" value="Unassembled WGS sequence"/>
</dbReference>
<organism evidence="2 3">
    <name type="scientific">Mycobacterium botniense</name>
    <dbReference type="NCBI Taxonomy" id="84962"/>
    <lineage>
        <taxon>Bacteria</taxon>
        <taxon>Bacillati</taxon>
        <taxon>Actinomycetota</taxon>
        <taxon>Actinomycetes</taxon>
        <taxon>Mycobacteriales</taxon>
        <taxon>Mycobacteriaceae</taxon>
        <taxon>Mycobacterium</taxon>
    </lineage>
</organism>
<protein>
    <submittedName>
        <fullName evidence="2">Uncharacterized protein</fullName>
    </submittedName>
</protein>
<name>A0A7I9XTH9_9MYCO</name>
<dbReference type="AlphaFoldDB" id="A0A7I9XTH9"/>
<dbReference type="EMBL" id="BLKW01000002">
    <property type="protein sequence ID" value="GFG73235.1"/>
    <property type="molecule type" value="Genomic_DNA"/>
</dbReference>
<feature type="region of interest" description="Disordered" evidence="1">
    <location>
        <begin position="1"/>
        <end position="21"/>
    </location>
</feature>
<evidence type="ECO:0000256" key="1">
    <source>
        <dbReference type="SAM" id="MobiDB-lite"/>
    </source>
</evidence>
<evidence type="ECO:0000313" key="2">
    <source>
        <dbReference type="EMBL" id="GFG73235.1"/>
    </source>
</evidence>